<comment type="caution">
    <text evidence="1">The sequence shown here is derived from an EMBL/GenBank/DDBJ whole genome shotgun (WGS) entry which is preliminary data.</text>
</comment>
<keyword evidence="2" id="KW-1185">Reference proteome</keyword>
<dbReference type="RefSeq" id="WP_304537701.1">
    <property type="nucleotide sequence ID" value="NZ_JAUQOM010000025.1"/>
</dbReference>
<name>A0ABT8ZS94_9SPHN</name>
<sequence>MDELPDFIDEGYDPAAVRKRIDHLPQQAQQDIEQISRIVRAAFGYDEPEMPAHGRIASIALTDPAADRQSRADQPESYDFHIVVNLPECADDEHWRFARRLIASEIGPHPVTLTVNTTGESVGIILYDADTDLPLNARELSLRP</sequence>
<evidence type="ECO:0000313" key="2">
    <source>
        <dbReference type="Proteomes" id="UP001176471"/>
    </source>
</evidence>
<dbReference type="Proteomes" id="UP001176471">
    <property type="component" value="Unassembled WGS sequence"/>
</dbReference>
<reference evidence="1" key="1">
    <citation type="submission" date="2023-07" db="EMBL/GenBank/DDBJ databases">
        <title>Bacterial whole genome sequence for Sphingobium sp. HBC34.</title>
        <authorList>
            <person name="Le V."/>
            <person name="Ko S.-R."/>
            <person name="Ahn C.-Y."/>
            <person name="Oh H.-M."/>
        </authorList>
    </citation>
    <scope>NUCLEOTIDE SEQUENCE</scope>
    <source>
        <strain evidence="1">HBC34</strain>
    </source>
</reference>
<proteinExistence type="predicted"/>
<evidence type="ECO:0000313" key="1">
    <source>
        <dbReference type="EMBL" id="MDO7837402.1"/>
    </source>
</evidence>
<accession>A0ABT8ZS94</accession>
<gene>
    <name evidence="1" type="ORF">Q4610_20365</name>
</gene>
<organism evidence="1 2">
    <name type="scientific">Sphingobium cyanobacteriorum</name>
    <dbReference type="NCBI Taxonomy" id="3063954"/>
    <lineage>
        <taxon>Bacteria</taxon>
        <taxon>Pseudomonadati</taxon>
        <taxon>Pseudomonadota</taxon>
        <taxon>Alphaproteobacteria</taxon>
        <taxon>Sphingomonadales</taxon>
        <taxon>Sphingomonadaceae</taxon>
        <taxon>Sphingobium</taxon>
    </lineage>
</organism>
<protein>
    <submittedName>
        <fullName evidence="1">Uncharacterized protein</fullName>
    </submittedName>
</protein>
<dbReference type="EMBL" id="JAUQOM010000025">
    <property type="protein sequence ID" value="MDO7837402.1"/>
    <property type="molecule type" value="Genomic_DNA"/>
</dbReference>